<dbReference type="PIRSF" id="PIRSF021320">
    <property type="entry name" value="DUF984"/>
    <property type="match status" value="1"/>
</dbReference>
<gene>
    <name evidence="2" type="ORF">AYY17_01455</name>
</gene>
<dbReference type="SUPFAM" id="SSF88697">
    <property type="entry name" value="PUA domain-like"/>
    <property type="match status" value="1"/>
</dbReference>
<evidence type="ECO:0000313" key="3">
    <source>
        <dbReference type="Proteomes" id="UP000092247"/>
    </source>
</evidence>
<dbReference type="InterPro" id="IPR015947">
    <property type="entry name" value="PUA-like_sf"/>
</dbReference>
<dbReference type="PANTHER" id="PTHR39203">
    <property type="entry name" value="CYTOPLASMIC PROTEIN-RELATED"/>
    <property type="match status" value="1"/>
</dbReference>
<dbReference type="RefSeq" id="WP_067421291.1">
    <property type="nucleotide sequence ID" value="NZ_LZEX01000001.1"/>
</dbReference>
<dbReference type="EMBL" id="LZEX01000001">
    <property type="protein sequence ID" value="OBU11789.1"/>
    <property type="molecule type" value="Genomic_DNA"/>
</dbReference>
<organism evidence="2 3">
    <name type="scientific">Morganella psychrotolerans</name>
    <dbReference type="NCBI Taxonomy" id="368603"/>
    <lineage>
        <taxon>Bacteria</taxon>
        <taxon>Pseudomonadati</taxon>
        <taxon>Pseudomonadota</taxon>
        <taxon>Gammaproteobacteria</taxon>
        <taxon>Enterobacterales</taxon>
        <taxon>Morganellaceae</taxon>
        <taxon>Morganella</taxon>
    </lineage>
</organism>
<dbReference type="InterPro" id="IPR007374">
    <property type="entry name" value="ASCH_domain"/>
</dbReference>
<name>A0A1B8HQM4_9GAMM</name>
<sequence>MVISDVLRAKYPGVVAWPFGDSPELADELAALVIHGQKRASCSSLNSFMQEGIKPEIGGYSIVLDGKNVPVCVIRTISMQLVRFCDVTPAIAAAEGEGDLSLAFWQREHQAYFTREGFFSPEMELIFEEFILIEVL</sequence>
<feature type="domain" description="ASCH" evidence="1">
    <location>
        <begin position="17"/>
        <end position="134"/>
    </location>
</feature>
<accession>A0A1B8HQM4</accession>
<evidence type="ECO:0000313" key="2">
    <source>
        <dbReference type="EMBL" id="OBU11789.1"/>
    </source>
</evidence>
<reference evidence="2 3" key="1">
    <citation type="submission" date="2016-06" db="EMBL/GenBank/DDBJ databases">
        <authorList>
            <person name="Kjaerup R.B."/>
            <person name="Dalgaard T.S."/>
            <person name="Juul-Madsen H.R."/>
        </authorList>
    </citation>
    <scope>NUCLEOTIDE SEQUENCE [LARGE SCALE GENOMIC DNA]</scope>
    <source>
        <strain evidence="2 3">GCSL-Mp3</strain>
    </source>
</reference>
<dbReference type="AlphaFoldDB" id="A0A1B8HQM4"/>
<dbReference type="Proteomes" id="UP000092247">
    <property type="component" value="Unassembled WGS sequence"/>
</dbReference>
<dbReference type="CDD" id="cd06553">
    <property type="entry name" value="ASCH_Ef3133_like"/>
    <property type="match status" value="1"/>
</dbReference>
<proteinExistence type="predicted"/>
<dbReference type="PANTHER" id="PTHR39203:SF1">
    <property type="entry name" value="CYTOPLASMIC PROTEIN"/>
    <property type="match status" value="1"/>
</dbReference>
<protein>
    <submittedName>
        <fullName evidence="2">ASCH domain-containing protein</fullName>
    </submittedName>
</protein>
<evidence type="ECO:0000259" key="1">
    <source>
        <dbReference type="SMART" id="SM01022"/>
    </source>
</evidence>
<dbReference type="Gene3D" id="3.10.400.10">
    <property type="entry name" value="Sulfate adenylyltransferase"/>
    <property type="match status" value="1"/>
</dbReference>
<dbReference type="InterPro" id="IPR009326">
    <property type="entry name" value="DUF984"/>
</dbReference>
<dbReference type="STRING" id="368603.AYY16_05220"/>
<dbReference type="Pfam" id="PF04266">
    <property type="entry name" value="ASCH"/>
    <property type="match status" value="1"/>
</dbReference>
<comment type="caution">
    <text evidence="2">The sequence shown here is derived from an EMBL/GenBank/DDBJ whole genome shotgun (WGS) entry which is preliminary data.</text>
</comment>
<dbReference type="SMART" id="SM01022">
    <property type="entry name" value="ASCH"/>
    <property type="match status" value="1"/>
</dbReference>